<comment type="caution">
    <text evidence="2">The sequence shown here is derived from an EMBL/GenBank/DDBJ whole genome shotgun (WGS) entry which is preliminary data.</text>
</comment>
<evidence type="ECO:0000313" key="2">
    <source>
        <dbReference type="EMBL" id="SQA91504.1"/>
    </source>
</evidence>
<dbReference type="AlphaFoldDB" id="A0AAX2INA2"/>
<dbReference type="Proteomes" id="UP000190669">
    <property type="component" value="Unassembled WGS sequence"/>
</dbReference>
<dbReference type="Gene3D" id="1.10.3210.10">
    <property type="entry name" value="Hypothetical protein af1432"/>
    <property type="match status" value="1"/>
</dbReference>
<reference evidence="1 3" key="1">
    <citation type="submission" date="2017-02" db="EMBL/GenBank/DDBJ databases">
        <authorList>
            <person name="Varghese N."/>
            <person name="Submissions S."/>
        </authorList>
    </citation>
    <scope>NUCLEOTIDE SEQUENCE [LARGE SCALE GENOMIC DNA]</scope>
    <source>
        <strain evidence="1 3">DSM 16775</strain>
    </source>
</reference>
<reference evidence="2 4" key="2">
    <citation type="submission" date="2018-06" db="EMBL/GenBank/DDBJ databases">
        <authorList>
            <consortium name="Pathogen Informatics"/>
            <person name="Doyle S."/>
        </authorList>
    </citation>
    <scope>NUCLEOTIDE SEQUENCE [LARGE SCALE GENOMIC DNA]</scope>
    <source>
        <strain evidence="2 4">NCTC11212</strain>
    </source>
</reference>
<gene>
    <name evidence="2" type="ORF">NCTC11212_03138</name>
    <name evidence="1" type="ORF">SAMN05421800_106118</name>
</gene>
<dbReference type="EMBL" id="FUZE01000006">
    <property type="protein sequence ID" value="SKB69850.1"/>
    <property type="molecule type" value="Genomic_DNA"/>
</dbReference>
<organism evidence="2 4">
    <name type="scientific">Chryseobacterium balustinum</name>
    <dbReference type="NCBI Taxonomy" id="246"/>
    <lineage>
        <taxon>Bacteria</taxon>
        <taxon>Pseudomonadati</taxon>
        <taxon>Bacteroidota</taxon>
        <taxon>Flavobacteriia</taxon>
        <taxon>Flavobacteriales</taxon>
        <taxon>Weeksellaceae</taxon>
        <taxon>Chryseobacterium group</taxon>
        <taxon>Chryseobacterium</taxon>
    </lineage>
</organism>
<name>A0AAX2INA2_9FLAO</name>
<protein>
    <submittedName>
        <fullName evidence="2">Guanosine polyphosphate pyrophosphohydrolases/synthetases</fullName>
    </submittedName>
</protein>
<evidence type="ECO:0000313" key="4">
    <source>
        <dbReference type="Proteomes" id="UP000251937"/>
    </source>
</evidence>
<dbReference type="Proteomes" id="UP000251937">
    <property type="component" value="Unassembled WGS sequence"/>
</dbReference>
<evidence type="ECO:0000313" key="1">
    <source>
        <dbReference type="EMBL" id="SKB69850.1"/>
    </source>
</evidence>
<sequence length="165" mass="19800">MSLSQTFYIFVFYFQKRMTKEELLNKAIKIADKAHKGQKDKYHAPYIAHVMRVMEYGKTMDEKIVGVLHDVVEDHPEEFSFEYLRSEGFPEYILFAVSCLTKFDPEEVYDDFVKRTERSPLAVAVKLNDLRDNMDLRRVNRELTSKDIHRFNKYLKAYRYLSEKY</sequence>
<proteinExistence type="predicted"/>
<accession>A0AAX2INA2</accession>
<keyword evidence="3" id="KW-1185">Reference proteome</keyword>
<dbReference type="SUPFAM" id="SSF109604">
    <property type="entry name" value="HD-domain/PDEase-like"/>
    <property type="match status" value="1"/>
</dbReference>
<dbReference type="EMBL" id="UAVR01000015">
    <property type="protein sequence ID" value="SQA91504.1"/>
    <property type="molecule type" value="Genomic_DNA"/>
</dbReference>
<evidence type="ECO:0000313" key="3">
    <source>
        <dbReference type="Proteomes" id="UP000190669"/>
    </source>
</evidence>